<feature type="repeat" description="ANK" evidence="3">
    <location>
        <begin position="139"/>
        <end position="171"/>
    </location>
</feature>
<dbReference type="Pfam" id="PF01412">
    <property type="entry name" value="ArfGap"/>
    <property type="match status" value="1"/>
</dbReference>
<dbReference type="Gene3D" id="1.25.40.20">
    <property type="entry name" value="Ankyrin repeat-containing domain"/>
    <property type="match status" value="1"/>
</dbReference>
<name>A0ABD0YMX1_9HEMI</name>
<keyword evidence="7" id="KW-1185">Reference proteome</keyword>
<dbReference type="InterPro" id="IPR037278">
    <property type="entry name" value="ARFGAP/RecO"/>
</dbReference>
<keyword evidence="3" id="KW-0040">ANK repeat</keyword>
<dbReference type="EMBL" id="JBFDAA010000005">
    <property type="protein sequence ID" value="KAL1132456.1"/>
    <property type="molecule type" value="Genomic_DNA"/>
</dbReference>
<dbReference type="PRINTS" id="PR00405">
    <property type="entry name" value="REVINTRACTNG"/>
</dbReference>
<dbReference type="PANTHER" id="PTHR46097:SF3">
    <property type="entry name" value="ARF GTPASE-ACTIVATING PROTEIN GIT"/>
    <property type="match status" value="1"/>
</dbReference>
<dbReference type="PROSITE" id="PS50115">
    <property type="entry name" value="ARFGAP"/>
    <property type="match status" value="1"/>
</dbReference>
<keyword evidence="2" id="KW-0862">Zinc</keyword>
<feature type="non-terminal residue" evidence="6">
    <location>
        <position position="1"/>
    </location>
</feature>
<dbReference type="PROSITE" id="PS50088">
    <property type="entry name" value="ANK_REPEAT"/>
    <property type="match status" value="1"/>
</dbReference>
<gene>
    <name evidence="6" type="ORF">AAG570_010411</name>
</gene>
<keyword evidence="1" id="KW-0479">Metal-binding</keyword>
<dbReference type="Pfam" id="PF13857">
    <property type="entry name" value="Ank_5"/>
    <property type="match status" value="1"/>
</dbReference>
<dbReference type="CDD" id="cd08833">
    <property type="entry name" value="ArfGap_GIT"/>
    <property type="match status" value="1"/>
</dbReference>
<dbReference type="AlphaFoldDB" id="A0ABD0YMX1"/>
<dbReference type="SUPFAM" id="SSF57863">
    <property type="entry name" value="ArfGap/RecO-like zinc finger"/>
    <property type="match status" value="1"/>
</dbReference>
<dbReference type="SMART" id="SM00555">
    <property type="entry name" value="GIT"/>
    <property type="match status" value="2"/>
</dbReference>
<sequence>DPGWAVVNRGVLICDECCSVHRSLGRHISQVKSLKKSYWSPSQNAMVFALNNGGANNLWEHMLAESKTKKKPTPKDPVHPTKADFIKAKHQQLQFVPRSSDSLEDLNQQLHSSVRTTNIETSLRLLAQGADPNYLHPEKSTRALHVAAKAGQLAQVELLMAHGADPTLPDANGSSVVQCARLGGHREVEFRVTEALYEVTDRLTYFLCRRRPDHFAGQHFLMPESSDCIITPQPPSNQATAKLRQLSNEQFEDLAMDVYDEVDRRETESIWQLSGASLEHSPVLFLPVNPEFSSMRNQGRQKLATCTNGEFAALVFDILYEAKRRQTLTDGKESDDEPLYDIVASDEDYATTEQIATLV</sequence>
<dbReference type="SMART" id="SM00105">
    <property type="entry name" value="ArfGap"/>
    <property type="match status" value="1"/>
</dbReference>
<organism evidence="6 7">
    <name type="scientific">Ranatra chinensis</name>
    <dbReference type="NCBI Taxonomy" id="642074"/>
    <lineage>
        <taxon>Eukaryota</taxon>
        <taxon>Metazoa</taxon>
        <taxon>Ecdysozoa</taxon>
        <taxon>Arthropoda</taxon>
        <taxon>Hexapoda</taxon>
        <taxon>Insecta</taxon>
        <taxon>Pterygota</taxon>
        <taxon>Neoptera</taxon>
        <taxon>Paraneoptera</taxon>
        <taxon>Hemiptera</taxon>
        <taxon>Heteroptera</taxon>
        <taxon>Panheteroptera</taxon>
        <taxon>Nepomorpha</taxon>
        <taxon>Nepidae</taxon>
        <taxon>Ranatrinae</taxon>
        <taxon>Ranatra</taxon>
    </lineage>
</organism>
<dbReference type="GO" id="GO:0008270">
    <property type="term" value="F:zinc ion binding"/>
    <property type="evidence" value="ECO:0007669"/>
    <property type="project" value="UniProtKB-KW"/>
</dbReference>
<evidence type="ECO:0000256" key="2">
    <source>
        <dbReference type="ARBA" id="ARBA00022833"/>
    </source>
</evidence>
<dbReference type="SUPFAM" id="SSF48403">
    <property type="entry name" value="Ankyrin repeat"/>
    <property type="match status" value="1"/>
</dbReference>
<dbReference type="InterPro" id="IPR002110">
    <property type="entry name" value="Ankyrin_rpt"/>
</dbReference>
<keyword evidence="4" id="KW-0863">Zinc-finger</keyword>
<dbReference type="InterPro" id="IPR036770">
    <property type="entry name" value="Ankyrin_rpt-contain_sf"/>
</dbReference>
<dbReference type="Proteomes" id="UP001558652">
    <property type="component" value="Unassembled WGS sequence"/>
</dbReference>
<reference evidence="6 7" key="1">
    <citation type="submission" date="2024-07" db="EMBL/GenBank/DDBJ databases">
        <title>Chromosome-level genome assembly of the water stick insect Ranatra chinensis (Heteroptera: Nepidae).</title>
        <authorList>
            <person name="Liu X."/>
        </authorList>
    </citation>
    <scope>NUCLEOTIDE SEQUENCE [LARGE SCALE GENOMIC DNA]</scope>
    <source>
        <strain evidence="6">Cailab_2021Rc</strain>
        <tissue evidence="6">Muscle</tissue>
    </source>
</reference>
<dbReference type="InterPro" id="IPR013724">
    <property type="entry name" value="GIT_SHD"/>
</dbReference>
<evidence type="ECO:0000256" key="3">
    <source>
        <dbReference type="PROSITE-ProRule" id="PRU00023"/>
    </source>
</evidence>
<evidence type="ECO:0000259" key="5">
    <source>
        <dbReference type="PROSITE" id="PS50115"/>
    </source>
</evidence>
<dbReference type="InterPro" id="IPR047161">
    <property type="entry name" value="GIT-like"/>
</dbReference>
<evidence type="ECO:0000313" key="6">
    <source>
        <dbReference type="EMBL" id="KAL1132456.1"/>
    </source>
</evidence>
<evidence type="ECO:0000256" key="4">
    <source>
        <dbReference type="PROSITE-ProRule" id="PRU00288"/>
    </source>
</evidence>
<dbReference type="Gene3D" id="1.10.220.150">
    <property type="entry name" value="Arf GTPase activating protein"/>
    <property type="match status" value="1"/>
</dbReference>
<evidence type="ECO:0000256" key="1">
    <source>
        <dbReference type="ARBA" id="ARBA00022723"/>
    </source>
</evidence>
<dbReference type="PROSITE" id="PS50297">
    <property type="entry name" value="ANK_REP_REGION"/>
    <property type="match status" value="1"/>
</dbReference>
<dbReference type="Pfam" id="PF08518">
    <property type="entry name" value="GIT_SHD"/>
    <property type="match status" value="2"/>
</dbReference>
<dbReference type="InterPro" id="IPR001164">
    <property type="entry name" value="ArfGAP_dom"/>
</dbReference>
<dbReference type="InterPro" id="IPR038508">
    <property type="entry name" value="ArfGAP_dom_sf"/>
</dbReference>
<feature type="domain" description="Arf-GAP" evidence="5">
    <location>
        <begin position="1"/>
        <end position="103"/>
    </location>
</feature>
<accession>A0ABD0YMX1</accession>
<evidence type="ECO:0000313" key="7">
    <source>
        <dbReference type="Proteomes" id="UP001558652"/>
    </source>
</evidence>
<protein>
    <recommendedName>
        <fullName evidence="5">Arf-GAP domain-containing protein</fullName>
    </recommendedName>
</protein>
<dbReference type="PANTHER" id="PTHR46097">
    <property type="entry name" value="G PROTEIN-COUPLED RECEPTOR KINASE INTERACTING ARFGAP"/>
    <property type="match status" value="1"/>
</dbReference>
<comment type="caution">
    <text evidence="6">The sequence shown here is derived from an EMBL/GenBank/DDBJ whole genome shotgun (WGS) entry which is preliminary data.</text>
</comment>
<proteinExistence type="predicted"/>